<dbReference type="SUPFAM" id="SSF52309">
    <property type="entry name" value="N-(deoxy)ribosyltransferase-like"/>
    <property type="match status" value="1"/>
</dbReference>
<evidence type="ECO:0008006" key="3">
    <source>
        <dbReference type="Google" id="ProtNLM"/>
    </source>
</evidence>
<gene>
    <name evidence="1" type="ORF">A2785_01390</name>
</gene>
<reference evidence="1 2" key="1">
    <citation type="journal article" date="2016" name="Nat. Commun.">
        <title>Thousands of microbial genomes shed light on interconnected biogeochemical processes in an aquifer system.</title>
        <authorList>
            <person name="Anantharaman K."/>
            <person name="Brown C.T."/>
            <person name="Hug L.A."/>
            <person name="Sharon I."/>
            <person name="Castelle C.J."/>
            <person name="Probst A.J."/>
            <person name="Thomas B.C."/>
            <person name="Singh A."/>
            <person name="Wilkins M.J."/>
            <person name="Karaoz U."/>
            <person name="Brodie E.L."/>
            <person name="Williams K.H."/>
            <person name="Hubbard S.S."/>
            <person name="Banfield J.F."/>
        </authorList>
    </citation>
    <scope>NUCLEOTIDE SEQUENCE [LARGE SCALE GENOMIC DNA]</scope>
</reference>
<dbReference type="PANTHER" id="PTHR15364">
    <property type="entry name" value="2'-DEOXYNUCLEOSIDE 5'-PHOSPHATE N-HYDROLASE 1"/>
    <property type="match status" value="1"/>
</dbReference>
<dbReference type="EMBL" id="MHCI01000018">
    <property type="protein sequence ID" value="OGY16227.1"/>
    <property type="molecule type" value="Genomic_DNA"/>
</dbReference>
<accession>A0A1G1VLV4</accession>
<dbReference type="GO" id="GO:0009159">
    <property type="term" value="P:deoxyribonucleoside monophosphate catabolic process"/>
    <property type="evidence" value="ECO:0007669"/>
    <property type="project" value="TreeGrafter"/>
</dbReference>
<protein>
    <recommendedName>
        <fullName evidence="3">Nucleoside 2-deoxyribosyltransferase</fullName>
    </recommendedName>
</protein>
<dbReference type="InterPro" id="IPR051239">
    <property type="entry name" value="2'-dNMP_N-hydrolase"/>
</dbReference>
<dbReference type="PANTHER" id="PTHR15364:SF0">
    <property type="entry name" value="2'-DEOXYNUCLEOSIDE 5'-PHOSPHATE N-HYDROLASE 1"/>
    <property type="match status" value="1"/>
</dbReference>
<organism evidence="1 2">
    <name type="scientific">Candidatus Chisholmbacteria bacterium RIFCSPHIGHO2_01_FULL_49_18</name>
    <dbReference type="NCBI Taxonomy" id="1797590"/>
    <lineage>
        <taxon>Bacteria</taxon>
        <taxon>Candidatus Chisholmiibacteriota</taxon>
    </lineage>
</organism>
<dbReference type="Proteomes" id="UP000179069">
    <property type="component" value="Unassembled WGS sequence"/>
</dbReference>
<sequence length="195" mass="22830">MKIYFTAALTEIPARHQDHYRLIVKTLRSLGHQVFAEHILGKTEGILQKQTEEERLDIERKLLTWKNKADLIIVEVSYPSFGVGQEMEYALSREKPVIALHILGRKPHFLIAAGGEYLHSTEYTPENLKKVLSEYIDYAKDYADTRFNFFVSSEIDSFLNWISKKRKVPRAVFLRQLIEEDMKKNKQYLLEVGKK</sequence>
<evidence type="ECO:0000313" key="1">
    <source>
        <dbReference type="EMBL" id="OGY16227.1"/>
    </source>
</evidence>
<name>A0A1G1VLV4_9BACT</name>
<evidence type="ECO:0000313" key="2">
    <source>
        <dbReference type="Proteomes" id="UP000179069"/>
    </source>
</evidence>
<dbReference type="GO" id="GO:0070694">
    <property type="term" value="F:5-hydroxymethyl-dUMP N-hydrolase activity"/>
    <property type="evidence" value="ECO:0007669"/>
    <property type="project" value="TreeGrafter"/>
</dbReference>
<dbReference type="AlphaFoldDB" id="A0A1G1VLV4"/>
<proteinExistence type="predicted"/>
<dbReference type="Gene3D" id="3.40.50.450">
    <property type="match status" value="1"/>
</dbReference>
<comment type="caution">
    <text evidence="1">The sequence shown here is derived from an EMBL/GenBank/DDBJ whole genome shotgun (WGS) entry which is preliminary data.</text>
</comment>